<gene>
    <name evidence="7" type="ORF">ONZ51_g4694</name>
</gene>
<accession>A0AAD7TXV0</accession>
<comment type="similarity">
    <text evidence="1 4">Belongs to the aldehyde dehydrogenase family.</text>
</comment>
<dbReference type="AlphaFoldDB" id="A0AAD7TXV0"/>
<dbReference type="FunFam" id="3.40.309.10:FF:000009">
    <property type="entry name" value="Aldehyde dehydrogenase A"/>
    <property type="match status" value="1"/>
</dbReference>
<dbReference type="Proteomes" id="UP001215151">
    <property type="component" value="Unassembled WGS sequence"/>
</dbReference>
<sequence length="494" mass="53408">MAQADKALNPSGMLVAPDADPASQTTIIPHNQQPLVIRTYPSQSQLDKSIQHAAAAQEKWARVPLSQRITIGRRFMEEFGAMRDEIPLELTLQMGRPVKQVPGEIRGTLERAEYMLSIAESALADVSLANTDKPGFRRFIKRTPLGVVLVIAPWNYPFLVMVNSVLPALIAGNAVIIKPSPQTPLAAERFASAFHKAGVPKDVLQVIHLSPELTTAAVKHPLVDFVAFTGSVAGGRAVDIAAAEAKGFKGVGLELGGKDPAYVRADADLDYTVPELVDGAMFNSGQSCCAVERIYVHESIYDDFVSRYVELTKKYRLGDPTEPETNLGPVVSVASAERIRKQVAAAVQAGAKALIPEDLFATAQPGTAYVAPQVLVDVNHTMDVMMEETFGPVVGIQKVTGDDEAIALMNDSPYGLTASIWTNAEANPESQEAFLRMVDELHTGTVFLNRCDYLDPALAWTGVKDSGRGISLSKFGYDQLTRAKSVHMKIKTSP</sequence>
<name>A0AAD7TXV0_9APHY</name>
<reference evidence="7" key="1">
    <citation type="submission" date="2022-11" db="EMBL/GenBank/DDBJ databases">
        <title>Genome Sequence of Cubamyces cubensis.</title>
        <authorList>
            <person name="Buettner E."/>
        </authorList>
    </citation>
    <scope>NUCLEOTIDE SEQUENCE</scope>
    <source>
        <strain evidence="7">MPL-01</strain>
    </source>
</reference>
<keyword evidence="2 4" id="KW-0560">Oxidoreductase</keyword>
<feature type="domain" description="Aldehyde dehydrogenase" evidence="6">
    <location>
        <begin position="24"/>
        <end position="486"/>
    </location>
</feature>
<dbReference type="SUPFAM" id="SSF53720">
    <property type="entry name" value="ALDH-like"/>
    <property type="match status" value="1"/>
</dbReference>
<dbReference type="CDD" id="cd07102">
    <property type="entry name" value="ALDH_EDX86601"/>
    <property type="match status" value="1"/>
</dbReference>
<dbReference type="InterPro" id="IPR016162">
    <property type="entry name" value="Ald_DH_N"/>
</dbReference>
<dbReference type="InterPro" id="IPR029510">
    <property type="entry name" value="Ald_DH_CS_GLU"/>
</dbReference>
<dbReference type="PANTHER" id="PTHR11699">
    <property type="entry name" value="ALDEHYDE DEHYDROGENASE-RELATED"/>
    <property type="match status" value="1"/>
</dbReference>
<dbReference type="InterPro" id="IPR016161">
    <property type="entry name" value="Ald_DH/histidinol_DH"/>
</dbReference>
<dbReference type="GO" id="GO:0016620">
    <property type="term" value="F:oxidoreductase activity, acting on the aldehyde or oxo group of donors, NAD or NADP as acceptor"/>
    <property type="evidence" value="ECO:0007669"/>
    <property type="project" value="InterPro"/>
</dbReference>
<organism evidence="7 8">
    <name type="scientific">Trametes cubensis</name>
    <dbReference type="NCBI Taxonomy" id="1111947"/>
    <lineage>
        <taxon>Eukaryota</taxon>
        <taxon>Fungi</taxon>
        <taxon>Dikarya</taxon>
        <taxon>Basidiomycota</taxon>
        <taxon>Agaricomycotina</taxon>
        <taxon>Agaricomycetes</taxon>
        <taxon>Polyporales</taxon>
        <taxon>Polyporaceae</taxon>
        <taxon>Trametes</taxon>
    </lineage>
</organism>
<keyword evidence="8" id="KW-1185">Reference proteome</keyword>
<dbReference type="Gene3D" id="3.40.605.10">
    <property type="entry name" value="Aldehyde Dehydrogenase, Chain A, domain 1"/>
    <property type="match status" value="1"/>
</dbReference>
<dbReference type="InterPro" id="IPR015590">
    <property type="entry name" value="Aldehyde_DH_dom"/>
</dbReference>
<feature type="region of interest" description="Disordered" evidence="5">
    <location>
        <begin position="1"/>
        <end position="24"/>
    </location>
</feature>
<evidence type="ECO:0000256" key="3">
    <source>
        <dbReference type="PROSITE-ProRule" id="PRU10007"/>
    </source>
</evidence>
<dbReference type="PROSITE" id="PS00687">
    <property type="entry name" value="ALDEHYDE_DEHYDR_GLU"/>
    <property type="match status" value="1"/>
</dbReference>
<dbReference type="Pfam" id="PF00171">
    <property type="entry name" value="Aldedh"/>
    <property type="match status" value="1"/>
</dbReference>
<evidence type="ECO:0000256" key="4">
    <source>
        <dbReference type="RuleBase" id="RU003345"/>
    </source>
</evidence>
<dbReference type="Gene3D" id="3.40.309.10">
    <property type="entry name" value="Aldehyde Dehydrogenase, Chain A, domain 2"/>
    <property type="match status" value="1"/>
</dbReference>
<evidence type="ECO:0000256" key="1">
    <source>
        <dbReference type="ARBA" id="ARBA00009986"/>
    </source>
</evidence>
<protein>
    <recommendedName>
        <fullName evidence="6">Aldehyde dehydrogenase domain-containing protein</fullName>
    </recommendedName>
</protein>
<proteinExistence type="inferred from homology"/>
<evidence type="ECO:0000313" key="8">
    <source>
        <dbReference type="Proteomes" id="UP001215151"/>
    </source>
</evidence>
<dbReference type="EMBL" id="JAPEVG010000093">
    <property type="protein sequence ID" value="KAJ8483461.1"/>
    <property type="molecule type" value="Genomic_DNA"/>
</dbReference>
<feature type="active site" evidence="3">
    <location>
        <position position="254"/>
    </location>
</feature>
<evidence type="ECO:0000259" key="6">
    <source>
        <dbReference type="Pfam" id="PF00171"/>
    </source>
</evidence>
<comment type="caution">
    <text evidence="7">The sequence shown here is derived from an EMBL/GenBank/DDBJ whole genome shotgun (WGS) entry which is preliminary data.</text>
</comment>
<evidence type="ECO:0000256" key="5">
    <source>
        <dbReference type="SAM" id="MobiDB-lite"/>
    </source>
</evidence>
<evidence type="ECO:0000256" key="2">
    <source>
        <dbReference type="ARBA" id="ARBA00023002"/>
    </source>
</evidence>
<evidence type="ECO:0000313" key="7">
    <source>
        <dbReference type="EMBL" id="KAJ8483461.1"/>
    </source>
</evidence>
<dbReference type="InterPro" id="IPR016163">
    <property type="entry name" value="Ald_DH_C"/>
</dbReference>